<evidence type="ECO:0000313" key="2">
    <source>
        <dbReference type="EMBL" id="GAH12624.1"/>
    </source>
</evidence>
<gene>
    <name evidence="2" type="ORF">S01H4_56278</name>
</gene>
<comment type="caution">
    <text evidence="2">The sequence shown here is derived from an EMBL/GenBank/DDBJ whole genome shotgun (WGS) entry which is preliminary data.</text>
</comment>
<protein>
    <recommendedName>
        <fullName evidence="1">Glycosyltransferase 2-like domain-containing protein</fullName>
    </recommendedName>
</protein>
<dbReference type="SUPFAM" id="SSF53448">
    <property type="entry name" value="Nucleotide-diphospho-sugar transferases"/>
    <property type="match status" value="1"/>
</dbReference>
<feature type="domain" description="Glycosyltransferase 2-like" evidence="1">
    <location>
        <begin position="8"/>
        <end position="49"/>
    </location>
</feature>
<dbReference type="EMBL" id="BART01032594">
    <property type="protein sequence ID" value="GAH12624.1"/>
    <property type="molecule type" value="Genomic_DNA"/>
</dbReference>
<sequence>MKPKLTSIIPCKNEELNIRPCIESLLDISDEIIVADSGSMDKTMEIARE</sequence>
<dbReference type="PANTHER" id="PTHR43630">
    <property type="entry name" value="POLY-BETA-1,6-N-ACETYL-D-GLUCOSAMINE SYNTHASE"/>
    <property type="match status" value="1"/>
</dbReference>
<dbReference type="Pfam" id="PF00535">
    <property type="entry name" value="Glycos_transf_2"/>
    <property type="match status" value="1"/>
</dbReference>
<dbReference type="InterPro" id="IPR029044">
    <property type="entry name" value="Nucleotide-diphossugar_trans"/>
</dbReference>
<feature type="non-terminal residue" evidence="2">
    <location>
        <position position="49"/>
    </location>
</feature>
<dbReference type="InterPro" id="IPR001173">
    <property type="entry name" value="Glyco_trans_2-like"/>
</dbReference>
<accession>X1E607</accession>
<dbReference type="AlphaFoldDB" id="X1E607"/>
<dbReference type="Gene3D" id="3.90.550.10">
    <property type="entry name" value="Spore Coat Polysaccharide Biosynthesis Protein SpsA, Chain A"/>
    <property type="match status" value="1"/>
</dbReference>
<reference evidence="2" key="1">
    <citation type="journal article" date="2014" name="Front. Microbiol.">
        <title>High frequency of phylogenetically diverse reductive dehalogenase-homologous genes in deep subseafloor sedimentary metagenomes.</title>
        <authorList>
            <person name="Kawai M."/>
            <person name="Futagami T."/>
            <person name="Toyoda A."/>
            <person name="Takaki Y."/>
            <person name="Nishi S."/>
            <person name="Hori S."/>
            <person name="Arai W."/>
            <person name="Tsubouchi T."/>
            <person name="Morono Y."/>
            <person name="Uchiyama I."/>
            <person name="Ito T."/>
            <person name="Fujiyama A."/>
            <person name="Inagaki F."/>
            <person name="Takami H."/>
        </authorList>
    </citation>
    <scope>NUCLEOTIDE SEQUENCE</scope>
    <source>
        <strain evidence="2">Expedition CK06-06</strain>
    </source>
</reference>
<evidence type="ECO:0000259" key="1">
    <source>
        <dbReference type="Pfam" id="PF00535"/>
    </source>
</evidence>
<name>X1E607_9ZZZZ</name>
<proteinExistence type="predicted"/>
<organism evidence="2">
    <name type="scientific">marine sediment metagenome</name>
    <dbReference type="NCBI Taxonomy" id="412755"/>
    <lineage>
        <taxon>unclassified sequences</taxon>
        <taxon>metagenomes</taxon>
        <taxon>ecological metagenomes</taxon>
    </lineage>
</organism>
<dbReference type="PANTHER" id="PTHR43630:SF2">
    <property type="entry name" value="GLYCOSYLTRANSFERASE"/>
    <property type="match status" value="1"/>
</dbReference>